<dbReference type="Gene3D" id="3.40.50.1110">
    <property type="entry name" value="SGNH hydrolase"/>
    <property type="match status" value="1"/>
</dbReference>
<dbReference type="AlphaFoldDB" id="A0A6L9LCW7"/>
<dbReference type="SUPFAM" id="SSF52266">
    <property type="entry name" value="SGNH hydrolase"/>
    <property type="match status" value="1"/>
</dbReference>
<accession>A0A6L9LCW7</accession>
<proteinExistence type="predicted"/>
<keyword evidence="2" id="KW-1185">Reference proteome</keyword>
<name>A0A6L9LCW7_9BACT</name>
<reference evidence="1 2" key="1">
    <citation type="submission" date="2020-02" db="EMBL/GenBank/DDBJ databases">
        <title>Draft genome sequence of two Spirosoma agri KCTC 52727 and Spirosoma terrae KCTC 52035.</title>
        <authorList>
            <person name="Rojas J."/>
            <person name="Ambika Manirajan B."/>
            <person name="Suarez C."/>
            <person name="Ratering S."/>
            <person name="Schnell S."/>
        </authorList>
    </citation>
    <scope>NUCLEOTIDE SEQUENCE [LARGE SCALE GENOMIC DNA]</scope>
    <source>
        <strain evidence="1 2">KCTC 52035</strain>
    </source>
</reference>
<organism evidence="1 2">
    <name type="scientific">Spirosoma terrae</name>
    <dbReference type="NCBI Taxonomy" id="1968276"/>
    <lineage>
        <taxon>Bacteria</taxon>
        <taxon>Pseudomonadati</taxon>
        <taxon>Bacteroidota</taxon>
        <taxon>Cytophagia</taxon>
        <taxon>Cytophagales</taxon>
        <taxon>Cytophagaceae</taxon>
        <taxon>Spirosoma</taxon>
    </lineage>
</organism>
<dbReference type="RefSeq" id="WP_163954541.1">
    <property type="nucleotide sequence ID" value="NZ_JAAFZH010000017.1"/>
</dbReference>
<dbReference type="CDD" id="cd00229">
    <property type="entry name" value="SGNH_hydrolase"/>
    <property type="match status" value="1"/>
</dbReference>
<dbReference type="Proteomes" id="UP000474175">
    <property type="component" value="Unassembled WGS sequence"/>
</dbReference>
<comment type="caution">
    <text evidence="1">The sequence shown here is derived from an EMBL/GenBank/DDBJ whole genome shotgun (WGS) entry which is preliminary data.</text>
</comment>
<dbReference type="EMBL" id="JAAFZH010000017">
    <property type="protein sequence ID" value="NDU98405.1"/>
    <property type="molecule type" value="Genomic_DNA"/>
</dbReference>
<sequence length="250" mass="27979">MAPGAFFEYSYDNGKSWTAGSQVPIITKNAILARTRINDLVSEPASANYSFFFQRILIIGNSIMSHIPSPGIGWYNNNGMAASAPEKDFVHLLTGYLQTLYPQATVQLQAGGNFERKFGAPDYSIDEFNATLQTFKPDLIVVRLGENVDEGDVFSRNLELQFRNLLDRLATYSGQPAKIICTTSVWNRPQTDKIIRKVTLEKGHTLVDLSDMVPQSRFFAYNDYSDPGVASHPNDVGMQRIADMIWQQVP</sequence>
<keyword evidence="1" id="KW-0378">Hydrolase</keyword>
<evidence type="ECO:0000313" key="2">
    <source>
        <dbReference type="Proteomes" id="UP000474175"/>
    </source>
</evidence>
<protein>
    <submittedName>
        <fullName evidence="1">SGNH/GDSL hydrolase family protein</fullName>
    </submittedName>
</protein>
<evidence type="ECO:0000313" key="1">
    <source>
        <dbReference type="EMBL" id="NDU98405.1"/>
    </source>
</evidence>
<gene>
    <name evidence="1" type="ORF">GK108_26200</name>
</gene>
<dbReference type="InterPro" id="IPR036514">
    <property type="entry name" value="SGNH_hydro_sf"/>
</dbReference>
<dbReference type="GO" id="GO:0016788">
    <property type="term" value="F:hydrolase activity, acting on ester bonds"/>
    <property type="evidence" value="ECO:0007669"/>
    <property type="project" value="UniProtKB-ARBA"/>
</dbReference>